<name>A0A5D3AM17_9TREE</name>
<evidence type="ECO:0000313" key="2">
    <source>
        <dbReference type="EMBL" id="TYJ52567.1"/>
    </source>
</evidence>
<reference evidence="2 3" key="1">
    <citation type="submission" date="2017-05" db="EMBL/GenBank/DDBJ databases">
        <title>The Genome Sequence of Tsuchiyaea wingfieldii DSM 27421.</title>
        <authorList>
            <person name="Cuomo C."/>
            <person name="Passer A."/>
            <person name="Billmyre B."/>
            <person name="Heitman J."/>
        </authorList>
    </citation>
    <scope>NUCLEOTIDE SEQUENCE [LARGE SCALE GENOMIC DNA]</scope>
    <source>
        <strain evidence="2 3">DSM 27421</strain>
    </source>
</reference>
<dbReference type="EMBL" id="NIDF01000127">
    <property type="protein sequence ID" value="TYJ52567.1"/>
    <property type="molecule type" value="Genomic_DNA"/>
</dbReference>
<feature type="compositionally biased region" description="Basic and acidic residues" evidence="1">
    <location>
        <begin position="1"/>
        <end position="10"/>
    </location>
</feature>
<feature type="region of interest" description="Disordered" evidence="1">
    <location>
        <begin position="1"/>
        <end position="138"/>
    </location>
</feature>
<protein>
    <submittedName>
        <fullName evidence="2">Uncharacterized protein</fullName>
    </submittedName>
</protein>
<evidence type="ECO:0000313" key="3">
    <source>
        <dbReference type="Proteomes" id="UP000322245"/>
    </source>
</evidence>
<gene>
    <name evidence="2" type="ORF">B9479_006817</name>
</gene>
<keyword evidence="3" id="KW-1185">Reference proteome</keyword>
<evidence type="ECO:0000256" key="1">
    <source>
        <dbReference type="SAM" id="MobiDB-lite"/>
    </source>
</evidence>
<feature type="compositionally biased region" description="Low complexity" evidence="1">
    <location>
        <begin position="48"/>
        <end position="60"/>
    </location>
</feature>
<feature type="compositionally biased region" description="Polar residues" evidence="1">
    <location>
        <begin position="112"/>
        <end position="126"/>
    </location>
</feature>
<sequence>MSTSNPDDRNPTASSPSSEGDESSRRSDAANPRTRVVITYHPGSTDVSSSQYSSRPSSGSTWSYEPMPEFEPRMVDAEPPSPGILTPTLGPPAGIFLSESVVTDSDDYYSSPRGSSPTYENTGSQQPPLPPRLTMSNPRPMVTLHFQSQRQEAQNLNLQLVSREDYAPSDEDDETGYESVLERFMSFAPNGEVVRRTKFECTAASPSEELRSISGATLVCTISKA</sequence>
<dbReference type="Proteomes" id="UP000322245">
    <property type="component" value="Unassembled WGS sequence"/>
</dbReference>
<accession>A0A5D3AM17</accession>
<proteinExistence type="predicted"/>
<comment type="caution">
    <text evidence="2">The sequence shown here is derived from an EMBL/GenBank/DDBJ whole genome shotgun (WGS) entry which is preliminary data.</text>
</comment>
<dbReference type="AlphaFoldDB" id="A0A5D3AM17"/>
<organism evidence="2 3">
    <name type="scientific">Cryptococcus floricola</name>
    <dbReference type="NCBI Taxonomy" id="2591691"/>
    <lineage>
        <taxon>Eukaryota</taxon>
        <taxon>Fungi</taxon>
        <taxon>Dikarya</taxon>
        <taxon>Basidiomycota</taxon>
        <taxon>Agaricomycotina</taxon>
        <taxon>Tremellomycetes</taxon>
        <taxon>Tremellales</taxon>
        <taxon>Cryptococcaceae</taxon>
        <taxon>Cryptococcus</taxon>
    </lineage>
</organism>